<protein>
    <recommendedName>
        <fullName evidence="2">DUF7924 domain-containing protein</fullName>
    </recommendedName>
</protein>
<dbReference type="InterPro" id="IPR057684">
    <property type="entry name" value="DUF7924"/>
</dbReference>
<name>A0A370PSV4_ASPPH</name>
<proteinExistence type="predicted"/>
<accession>A0A370PSV4</accession>
<keyword evidence="4" id="KW-1185">Reference proteome</keyword>
<evidence type="ECO:0000313" key="3">
    <source>
        <dbReference type="EMBL" id="RDK45268.1"/>
    </source>
</evidence>
<evidence type="ECO:0000256" key="1">
    <source>
        <dbReference type="SAM" id="MobiDB-lite"/>
    </source>
</evidence>
<dbReference type="PANTHER" id="PTHR42470">
    <property type="entry name" value="VAST DOMAIN-CONTAINING PROTEIN"/>
    <property type="match status" value="1"/>
</dbReference>
<dbReference type="EMBL" id="KZ851848">
    <property type="protein sequence ID" value="RDK45268.1"/>
    <property type="molecule type" value="Genomic_DNA"/>
</dbReference>
<feature type="domain" description="DUF7924" evidence="2">
    <location>
        <begin position="206"/>
        <end position="439"/>
    </location>
</feature>
<dbReference type="AlphaFoldDB" id="A0A370PSV4"/>
<feature type="compositionally biased region" description="Polar residues" evidence="1">
    <location>
        <begin position="51"/>
        <end position="60"/>
    </location>
</feature>
<feature type="region of interest" description="Disordered" evidence="1">
    <location>
        <begin position="131"/>
        <end position="154"/>
    </location>
</feature>
<dbReference type="Pfam" id="PF25545">
    <property type="entry name" value="DUF7924"/>
    <property type="match status" value="1"/>
</dbReference>
<gene>
    <name evidence="3" type="ORF">M752DRAFT_264069</name>
</gene>
<feature type="region of interest" description="Disordered" evidence="1">
    <location>
        <begin position="1"/>
        <end position="92"/>
    </location>
</feature>
<reference evidence="3 4" key="1">
    <citation type="submission" date="2018-07" db="EMBL/GenBank/DDBJ databases">
        <title>Section-level genome sequencing of Aspergillus section Nigri to investigate inter- and intra-species variation.</title>
        <authorList>
            <consortium name="DOE Joint Genome Institute"/>
            <person name="Vesth T.C."/>
            <person name="Nybo J.L."/>
            <person name="Theobald S."/>
            <person name="Frisvad J.C."/>
            <person name="Larsen T.O."/>
            <person name="Nielsen K.F."/>
            <person name="Hoof J.B."/>
            <person name="Brandl J."/>
            <person name="Salamov A."/>
            <person name="Riley R."/>
            <person name="Gladden J.M."/>
            <person name="Phatale P."/>
            <person name="Nielsen M.T."/>
            <person name="Lyhne E.K."/>
            <person name="Kogle M.E."/>
            <person name="Strasser K."/>
            <person name="McDonnell E."/>
            <person name="Barry K."/>
            <person name="Clum A."/>
            <person name="Chen C."/>
            <person name="Nolan M."/>
            <person name="Sandor L."/>
            <person name="Kuo A."/>
            <person name="Lipzen A."/>
            <person name="Hainaut M."/>
            <person name="Drula E."/>
            <person name="Tsang A."/>
            <person name="Magnuson J.K."/>
            <person name="Henrissat B."/>
            <person name="Wiebenga A."/>
            <person name="Simmons B.A."/>
            <person name="Makela M.R."/>
            <person name="De vries R.P."/>
            <person name="Grigoriev I.V."/>
            <person name="Mortensen U.H."/>
            <person name="Baker S.E."/>
            <person name="Andersen M.R."/>
        </authorList>
    </citation>
    <scope>NUCLEOTIDE SEQUENCE [LARGE SCALE GENOMIC DNA]</scope>
    <source>
        <strain evidence="3 4">ATCC 13157</strain>
    </source>
</reference>
<evidence type="ECO:0000259" key="2">
    <source>
        <dbReference type="Pfam" id="PF25545"/>
    </source>
</evidence>
<dbReference type="PANTHER" id="PTHR42470:SF2">
    <property type="match status" value="1"/>
</dbReference>
<sequence length="476" mass="54710">MPRIEQVHQESRRRSDSIREIAQRKLASTEKQEPSSPSNKRTKTLTLCVPWSQTKPSANMQKKRKAPASQHVEKQPKKPCRQQNPAVPDAGNIDQEAFLQTVKGSSIHYWIQNDRWPKTLFNNVLGFVLVSPQESSEPPEEEYEDDNEEEDEDSYKNRTEAYIGNIFVTYLWNGVTEDEIKMCQELLKRECETPKDTLMDSNAWFHICKNIAQKNKSAIIRSIAQLIVPSAELEICRGQVSKAIDLVDSINELWDHSIPLQWNPRLIQRRLPTPRPDYAVGFSKDAFTDEQYAKLEPLLGECGEASYYKGTQSMLFTFFVAEIRDASGSFLVAERQNAHSMTRALRGIVELYRLSGRCQDELDRKILGFSICYSHSHAELYALYIVTKNETETCYYRHFLKTFNFVGGGMEERWKSYKFVMALYNDWVPIHHQRLCSAIDSLPDVDPHTTWTSELPALINGTVSENMTAAIYSGED</sequence>
<evidence type="ECO:0000313" key="4">
    <source>
        <dbReference type="Proteomes" id="UP000254937"/>
    </source>
</evidence>
<feature type="compositionally biased region" description="Basic and acidic residues" evidence="1">
    <location>
        <begin position="1"/>
        <end position="33"/>
    </location>
</feature>
<dbReference type="Proteomes" id="UP000254937">
    <property type="component" value="Unassembled WGS sequence"/>
</dbReference>
<organism evidence="3 4">
    <name type="scientific">Aspergillus phoenicis ATCC 13157</name>
    <dbReference type="NCBI Taxonomy" id="1353007"/>
    <lineage>
        <taxon>Eukaryota</taxon>
        <taxon>Fungi</taxon>
        <taxon>Dikarya</taxon>
        <taxon>Ascomycota</taxon>
        <taxon>Pezizomycotina</taxon>
        <taxon>Eurotiomycetes</taxon>
        <taxon>Eurotiomycetidae</taxon>
        <taxon>Eurotiales</taxon>
        <taxon>Aspergillaceae</taxon>
        <taxon>Aspergillus</taxon>
    </lineage>
</organism>
<feature type="compositionally biased region" description="Acidic residues" evidence="1">
    <location>
        <begin position="137"/>
        <end position="153"/>
    </location>
</feature>